<feature type="repeat" description="Solcar" evidence="10">
    <location>
        <begin position="3"/>
        <end position="119"/>
    </location>
</feature>
<proteinExistence type="inferred from homology"/>
<dbReference type="SUPFAM" id="SSF103506">
    <property type="entry name" value="Mitochondrial carrier"/>
    <property type="match status" value="1"/>
</dbReference>
<protein>
    <submittedName>
        <fullName evidence="12">Solute carrier family 25 member 36-like</fullName>
    </submittedName>
</protein>
<accession>A0A9D4P2Z8</accession>
<gene>
    <name evidence="12" type="ORF">HUG17_9758</name>
</gene>
<reference evidence="12" key="1">
    <citation type="submission" date="2020-06" db="EMBL/GenBank/DDBJ databases">
        <authorList>
            <person name="Ji K."/>
            <person name="Li J."/>
        </authorList>
    </citation>
    <scope>NUCLEOTIDE SEQUENCE</scope>
    <source>
        <strain evidence="12">JKM2019</strain>
        <tissue evidence="12">Whole body</tissue>
    </source>
</reference>
<evidence type="ECO:0000256" key="7">
    <source>
        <dbReference type="ARBA" id="ARBA00022989"/>
    </source>
</evidence>
<evidence type="ECO:0000256" key="9">
    <source>
        <dbReference type="ARBA" id="ARBA00023136"/>
    </source>
</evidence>
<dbReference type="AlphaFoldDB" id="A0A9D4P2Z8"/>
<keyword evidence="6" id="KW-0999">Mitochondrion inner membrane</keyword>
<dbReference type="InterPro" id="IPR018108">
    <property type="entry name" value="MCP_transmembrane"/>
</dbReference>
<dbReference type="PANTHER" id="PTHR45829:SF4">
    <property type="entry name" value="MITOCHONDRIAL CARRIER PROTEIN RIM2"/>
    <property type="match status" value="1"/>
</dbReference>
<organism evidence="12">
    <name type="scientific">Dermatophagoides farinae</name>
    <name type="common">American house dust mite</name>
    <dbReference type="NCBI Taxonomy" id="6954"/>
    <lineage>
        <taxon>Eukaryota</taxon>
        <taxon>Metazoa</taxon>
        <taxon>Ecdysozoa</taxon>
        <taxon>Arthropoda</taxon>
        <taxon>Chelicerata</taxon>
        <taxon>Arachnida</taxon>
        <taxon>Acari</taxon>
        <taxon>Acariformes</taxon>
        <taxon>Sarcoptiformes</taxon>
        <taxon>Astigmata</taxon>
        <taxon>Psoroptidia</taxon>
        <taxon>Analgoidea</taxon>
        <taxon>Pyroglyphidae</taxon>
        <taxon>Dermatophagoidinae</taxon>
        <taxon>Dermatophagoides</taxon>
    </lineage>
</organism>
<evidence type="ECO:0000256" key="5">
    <source>
        <dbReference type="ARBA" id="ARBA00022737"/>
    </source>
</evidence>
<evidence type="ECO:0000256" key="11">
    <source>
        <dbReference type="RuleBase" id="RU000488"/>
    </source>
</evidence>
<evidence type="ECO:0000256" key="4">
    <source>
        <dbReference type="ARBA" id="ARBA00022692"/>
    </source>
</evidence>
<evidence type="ECO:0000256" key="8">
    <source>
        <dbReference type="ARBA" id="ARBA00023128"/>
    </source>
</evidence>
<evidence type="ECO:0000256" key="3">
    <source>
        <dbReference type="ARBA" id="ARBA00022448"/>
    </source>
</evidence>
<dbReference type="InterPro" id="IPR023395">
    <property type="entry name" value="MCP_dom_sf"/>
</dbReference>
<dbReference type="GO" id="GO:0005743">
    <property type="term" value="C:mitochondrial inner membrane"/>
    <property type="evidence" value="ECO:0007669"/>
    <property type="project" value="UniProtKB-SubCell"/>
</dbReference>
<dbReference type="GO" id="GO:0015218">
    <property type="term" value="F:pyrimidine nucleotide transmembrane transporter activity"/>
    <property type="evidence" value="ECO:0007669"/>
    <property type="project" value="InterPro"/>
</dbReference>
<dbReference type="Proteomes" id="UP000828236">
    <property type="component" value="Unassembled WGS sequence"/>
</dbReference>
<feature type="repeat" description="Solcar" evidence="10">
    <location>
        <begin position="269"/>
        <end position="354"/>
    </location>
</feature>
<comment type="similarity">
    <text evidence="2 11">Belongs to the mitochondrial carrier (TC 2.A.29) family.</text>
</comment>
<feature type="repeat" description="Solcar" evidence="10">
    <location>
        <begin position="127"/>
        <end position="211"/>
    </location>
</feature>
<keyword evidence="5" id="KW-0677">Repeat</keyword>
<evidence type="ECO:0000256" key="6">
    <source>
        <dbReference type="ARBA" id="ARBA00022792"/>
    </source>
</evidence>
<name>A0A9D4P2Z8_DERFA</name>
<dbReference type="Pfam" id="PF00153">
    <property type="entry name" value="Mito_carr"/>
    <property type="match status" value="3"/>
</dbReference>
<dbReference type="OrthoDB" id="269120at2759"/>
<dbReference type="PANTHER" id="PTHR45829">
    <property type="entry name" value="MITOCHONDRIAL CARRIER PROTEIN RIM2"/>
    <property type="match status" value="1"/>
</dbReference>
<sequence length="370" mass="40924">MSYDTFVHLIAGGLGGTFGAIATCPLEVVKTRLQSSVANFDNEPNLVKNTSSTTSTSTSSSSSSSFAIGKNRMTIWNCIKHIINTEGPSAIFKGLGPNIVGVAPSRAIYFCTYSQVKSWCNHRITPDTPYVHMISAASGGFVSCTLTNPIWFIKTRMQLDKSLQGMTAWSCIKNVYNHNGIAGFYKGITASYFGISETIIHFVIYEFIKSKWFHVNQNSSTIMTSSSPSSSMNFSKNDLTLTNNNNNNNNNNAAVYQSSNEQINGSQLATFFRCMAAAAISKSFASIIAYPHEVARTRLREEGDRYKKFFQTIILVYREEGIRKGIYRGLATQLLRQIPNTAVMMGTYELAVYFMKNPPLSLRNDSSSLV</sequence>
<keyword evidence="3 11" id="KW-0813">Transport</keyword>
<evidence type="ECO:0000256" key="10">
    <source>
        <dbReference type="PROSITE-ProRule" id="PRU00282"/>
    </source>
</evidence>
<dbReference type="EMBL" id="SDOV01000003">
    <property type="protein sequence ID" value="KAH7643067.1"/>
    <property type="molecule type" value="Genomic_DNA"/>
</dbReference>
<evidence type="ECO:0000313" key="12">
    <source>
        <dbReference type="EMBL" id="KAH7643067.1"/>
    </source>
</evidence>
<dbReference type="InterPro" id="IPR049562">
    <property type="entry name" value="SLC25A33/36-like"/>
</dbReference>
<reference evidence="12" key="2">
    <citation type="journal article" date="2021" name="World Allergy Organ. J.">
        <title>Chromosome-level assembly of Dermatophagoides farinae genome and transcriptome reveals two novel allergens Der f 37 and Der f 39.</title>
        <authorList>
            <person name="Chen J."/>
            <person name="Cai Z."/>
            <person name="Fan D."/>
            <person name="Hu J."/>
            <person name="Hou Y."/>
            <person name="He Y."/>
            <person name="Zhang Z."/>
            <person name="Zhao Z."/>
            <person name="Gao P."/>
            <person name="Hu W."/>
            <person name="Sun J."/>
            <person name="Li J."/>
            <person name="Ji K."/>
        </authorList>
    </citation>
    <scope>NUCLEOTIDE SEQUENCE</scope>
    <source>
        <strain evidence="12">JKM2019</strain>
    </source>
</reference>
<dbReference type="Gene3D" id="1.50.40.10">
    <property type="entry name" value="Mitochondrial carrier domain"/>
    <property type="match status" value="2"/>
</dbReference>
<evidence type="ECO:0000256" key="2">
    <source>
        <dbReference type="ARBA" id="ARBA00006375"/>
    </source>
</evidence>
<comment type="subcellular location">
    <subcellularLocation>
        <location evidence="1">Mitochondrion inner membrane</location>
        <topology evidence="1">Multi-pass membrane protein</topology>
    </subcellularLocation>
</comment>
<keyword evidence="4 10" id="KW-0812">Transmembrane</keyword>
<dbReference type="PROSITE" id="PS50920">
    <property type="entry name" value="SOLCAR"/>
    <property type="match status" value="3"/>
</dbReference>
<keyword evidence="7" id="KW-1133">Transmembrane helix</keyword>
<evidence type="ECO:0000256" key="1">
    <source>
        <dbReference type="ARBA" id="ARBA00004448"/>
    </source>
</evidence>
<keyword evidence="8" id="KW-0496">Mitochondrion</keyword>
<keyword evidence="9 10" id="KW-0472">Membrane</keyword>
<dbReference type="GO" id="GO:1990519">
    <property type="term" value="P:pyrimidine nucleotide import into mitochondrion"/>
    <property type="evidence" value="ECO:0007669"/>
    <property type="project" value="TreeGrafter"/>
</dbReference>
<comment type="caution">
    <text evidence="12">The sequence shown here is derived from an EMBL/GenBank/DDBJ whole genome shotgun (WGS) entry which is preliminary data.</text>
</comment>